<evidence type="ECO:0000256" key="3">
    <source>
        <dbReference type="ARBA" id="ARBA00022989"/>
    </source>
</evidence>
<reference evidence="6 7" key="1">
    <citation type="journal article" date="2007" name="Int. J. Syst. Evol. Microbiol.">
        <title>Oceanobacillus profundus sp. nov., isolated from a deep-sea sediment core.</title>
        <authorList>
            <person name="Kim Y.G."/>
            <person name="Choi D.H."/>
            <person name="Hyun S."/>
            <person name="Cho B.C."/>
        </authorList>
    </citation>
    <scope>NUCLEOTIDE SEQUENCE [LARGE SCALE GENOMIC DNA]</scope>
    <source>
        <strain evidence="6 7">DSM 18246</strain>
    </source>
</reference>
<accession>A0A417YJH7</accession>
<keyword evidence="2 5" id="KW-0812">Transmembrane</keyword>
<evidence type="ECO:0000313" key="7">
    <source>
        <dbReference type="Proteomes" id="UP000285456"/>
    </source>
</evidence>
<dbReference type="InterPro" id="IPR005829">
    <property type="entry name" value="Sugar_transporter_CS"/>
</dbReference>
<feature type="transmembrane region" description="Helical" evidence="5">
    <location>
        <begin position="142"/>
        <end position="167"/>
    </location>
</feature>
<evidence type="ECO:0000256" key="2">
    <source>
        <dbReference type="ARBA" id="ARBA00022692"/>
    </source>
</evidence>
<keyword evidence="3 5" id="KW-1133">Transmembrane helix</keyword>
<evidence type="ECO:0000256" key="5">
    <source>
        <dbReference type="SAM" id="Phobius"/>
    </source>
</evidence>
<feature type="transmembrane region" description="Helical" evidence="5">
    <location>
        <begin position="20"/>
        <end position="44"/>
    </location>
</feature>
<dbReference type="SUPFAM" id="SSF103473">
    <property type="entry name" value="MFS general substrate transporter"/>
    <property type="match status" value="1"/>
</dbReference>
<feature type="transmembrane region" description="Helical" evidence="5">
    <location>
        <begin position="50"/>
        <end position="70"/>
    </location>
</feature>
<dbReference type="InterPro" id="IPR011701">
    <property type="entry name" value="MFS"/>
</dbReference>
<dbReference type="Proteomes" id="UP000285456">
    <property type="component" value="Unassembled WGS sequence"/>
</dbReference>
<feature type="transmembrane region" description="Helical" evidence="5">
    <location>
        <begin position="253"/>
        <end position="273"/>
    </location>
</feature>
<feature type="transmembrane region" description="Helical" evidence="5">
    <location>
        <begin position="310"/>
        <end position="334"/>
    </location>
</feature>
<sequence length="423" mass="47935">MQKVILFFQNKMESNRDLLILLLIGGLYSLGIFLSNTFVNIYLWKQSGDYITIANYNLAICLFQPITFILAGKLAKKVDRIIVLRLGVIFLCVFFLSVLLIGDQASKYNFLLGSLLGIGYGFYWLAYNVLTFEITEPDTRDFFNGFLGILQSLGGMTGPLLAGAIIAKMTNNIGYTVIFGISFALFACAVGISFLLKRRGAEGVFRFKRILGERHRNKNWNRILHAHFFQGLREGIFAFVISIWVFLVTKSEFALGTFNMFLSGLSAVFYLIATKFIKPSMRKKAILVGATLLYLSLFIIIIEINYLLLMIYAIVIGIAYPVINVPYVSLTFDVIGKAWKAGEMRVEYMVVRELFLNSGRVLSIFVFLAGVYFFRAEEVIPVLLAIFGAGHFMIYFAVRKIYLGSPKKKEILLKEQITDEKNR</sequence>
<feature type="transmembrane region" description="Helical" evidence="5">
    <location>
        <begin position="82"/>
        <end position="102"/>
    </location>
</feature>
<dbReference type="EMBL" id="QWEH01000004">
    <property type="protein sequence ID" value="RHW33179.1"/>
    <property type="molecule type" value="Genomic_DNA"/>
</dbReference>
<feature type="transmembrane region" description="Helical" evidence="5">
    <location>
        <begin position="354"/>
        <end position="374"/>
    </location>
</feature>
<dbReference type="Pfam" id="PF07690">
    <property type="entry name" value="MFS_1"/>
    <property type="match status" value="1"/>
</dbReference>
<evidence type="ECO:0000256" key="4">
    <source>
        <dbReference type="ARBA" id="ARBA00023136"/>
    </source>
</evidence>
<dbReference type="InterPro" id="IPR052528">
    <property type="entry name" value="Sugar_transport-like"/>
</dbReference>
<protein>
    <submittedName>
        <fullName evidence="6">MFS transporter</fullName>
    </submittedName>
</protein>
<feature type="transmembrane region" description="Helical" evidence="5">
    <location>
        <begin position="108"/>
        <end position="130"/>
    </location>
</feature>
<feature type="transmembrane region" description="Helical" evidence="5">
    <location>
        <begin position="224"/>
        <end position="247"/>
    </location>
</feature>
<dbReference type="PROSITE" id="PS00217">
    <property type="entry name" value="SUGAR_TRANSPORT_2"/>
    <property type="match status" value="1"/>
</dbReference>
<comment type="caution">
    <text evidence="6">The sequence shown here is derived from an EMBL/GenBank/DDBJ whole genome shotgun (WGS) entry which is preliminary data.</text>
</comment>
<dbReference type="OrthoDB" id="2086294at2"/>
<dbReference type="InterPro" id="IPR036259">
    <property type="entry name" value="MFS_trans_sf"/>
</dbReference>
<keyword evidence="4 5" id="KW-0472">Membrane</keyword>
<feature type="transmembrane region" description="Helical" evidence="5">
    <location>
        <begin position="173"/>
        <end position="196"/>
    </location>
</feature>
<dbReference type="PANTHER" id="PTHR23526:SF2">
    <property type="entry name" value="MAJOR FACILITATOR SUPERFAMILY (MFS) PROFILE DOMAIN-CONTAINING PROTEIN"/>
    <property type="match status" value="1"/>
</dbReference>
<feature type="transmembrane region" description="Helical" evidence="5">
    <location>
        <begin position="380"/>
        <end position="398"/>
    </location>
</feature>
<feature type="transmembrane region" description="Helical" evidence="5">
    <location>
        <begin position="285"/>
        <end position="304"/>
    </location>
</feature>
<dbReference type="RefSeq" id="WP_118889137.1">
    <property type="nucleotide sequence ID" value="NZ_PHUT01000004.1"/>
</dbReference>
<name>A0A417YJH7_9BACI</name>
<organism evidence="6 7">
    <name type="scientific">Oceanobacillus profundus</name>
    <dbReference type="NCBI Taxonomy" id="372463"/>
    <lineage>
        <taxon>Bacteria</taxon>
        <taxon>Bacillati</taxon>
        <taxon>Bacillota</taxon>
        <taxon>Bacilli</taxon>
        <taxon>Bacillales</taxon>
        <taxon>Bacillaceae</taxon>
        <taxon>Oceanobacillus</taxon>
    </lineage>
</organism>
<comment type="subcellular location">
    <subcellularLocation>
        <location evidence="1">Cell membrane</location>
        <topology evidence="1">Multi-pass membrane protein</topology>
    </subcellularLocation>
</comment>
<dbReference type="GO" id="GO:0022857">
    <property type="term" value="F:transmembrane transporter activity"/>
    <property type="evidence" value="ECO:0007669"/>
    <property type="project" value="InterPro"/>
</dbReference>
<evidence type="ECO:0000256" key="1">
    <source>
        <dbReference type="ARBA" id="ARBA00004651"/>
    </source>
</evidence>
<gene>
    <name evidence="6" type="ORF">D1B32_09065</name>
</gene>
<evidence type="ECO:0000313" key="6">
    <source>
        <dbReference type="EMBL" id="RHW33179.1"/>
    </source>
</evidence>
<dbReference type="GO" id="GO:0005886">
    <property type="term" value="C:plasma membrane"/>
    <property type="evidence" value="ECO:0007669"/>
    <property type="project" value="UniProtKB-SubCell"/>
</dbReference>
<dbReference type="PANTHER" id="PTHR23526">
    <property type="entry name" value="INTEGRAL MEMBRANE TRANSPORT PROTEIN-RELATED"/>
    <property type="match status" value="1"/>
</dbReference>
<dbReference type="AlphaFoldDB" id="A0A417YJH7"/>
<proteinExistence type="predicted"/>
<keyword evidence="7" id="KW-1185">Reference proteome</keyword>
<dbReference type="Gene3D" id="1.20.1250.20">
    <property type="entry name" value="MFS general substrate transporter like domains"/>
    <property type="match status" value="1"/>
</dbReference>